<dbReference type="GO" id="GO:0016020">
    <property type="term" value="C:membrane"/>
    <property type="evidence" value="ECO:0007669"/>
    <property type="project" value="InterPro"/>
</dbReference>
<dbReference type="InterPro" id="IPR018392">
    <property type="entry name" value="LysM"/>
</dbReference>
<dbReference type="EMBL" id="CCSB01000003">
    <property type="protein sequence ID" value="CDZ78200.1"/>
    <property type="molecule type" value="Genomic_DNA"/>
</dbReference>
<dbReference type="Gene3D" id="3.10.350.10">
    <property type="entry name" value="LysM domain"/>
    <property type="match status" value="3"/>
</dbReference>
<dbReference type="PANTHER" id="PTHR33734">
    <property type="entry name" value="LYSM DOMAIN-CONTAINING GPI-ANCHORED PROTEIN 2"/>
    <property type="match status" value="1"/>
</dbReference>
<dbReference type="InterPro" id="IPR000189">
    <property type="entry name" value="Transglyc_AS"/>
</dbReference>
<dbReference type="PANTHER" id="PTHR33734:SF22">
    <property type="entry name" value="MEMBRANE-BOUND LYTIC MUREIN TRANSGLYCOSYLASE D"/>
    <property type="match status" value="1"/>
</dbReference>
<feature type="domain" description="LysM" evidence="2">
    <location>
        <begin position="292"/>
        <end position="335"/>
    </location>
</feature>
<protein>
    <submittedName>
        <fullName evidence="3">Membrane-bound lytic murein transglycosylase D</fullName>
    </submittedName>
</protein>
<reference evidence="3 4" key="1">
    <citation type="submission" date="2014-06" db="EMBL/GenBank/DDBJ databases">
        <authorList>
            <person name="Urmite Genomes Urmite Genomes"/>
        </authorList>
    </citation>
    <scope>NUCLEOTIDE SEQUENCE [LARGE SCALE GENOMIC DNA]</scope>
</reference>
<dbReference type="eggNOG" id="COG1388">
    <property type="taxonomic scope" value="Bacteria"/>
</dbReference>
<feature type="domain" description="LysM" evidence="2">
    <location>
        <begin position="367"/>
        <end position="411"/>
    </location>
</feature>
<name>A0A078KUR8_9GAMM</name>
<evidence type="ECO:0000313" key="4">
    <source>
        <dbReference type="Proteomes" id="UP000044071"/>
    </source>
</evidence>
<sequence length="464" mass="52455">MLLSLYLFSTSLYSRTSPDVWDVIRSQLVLNHEASRPEVQAQIRWFLGHPHFLQKLALAEPYIYHIITEVRRKKLPGELALLPMIESAYDPFAYSTVGAAGLWQFMPATGSHWGLKQDWWFDGRRSIPSSTEAALKYLNYLGRYFDGNWLLAIAAYDAGEGAVSRSVKSSGQASYNTNFWTLSLPSETKTYVPRLLALAEIINHPQRYHLNLPEIPHAPYFTEVDVGSQIDLSNAAKLAGISYRDLIKLNPGYNRWATAPYKPFKLLIPTDKVLSFSRNLANVPVEKRVSWTRHTVRNGDTLGSIAHAYFTTAKLIQELNQLKTDKLHLGQSLLLPSSKNLSVPVIRHPAPIIEEADRPASYQTYKVIHIVQPSDTYQVLERKYNVSAASIRNWNRMEANASLPTGVQLIIWKRTVQYGLYTVQTGDSLNTIAKRNNTDPQTLNRLNPGINTKMLKPGQRLVIG</sequence>
<dbReference type="Proteomes" id="UP000044071">
    <property type="component" value="Unassembled WGS sequence"/>
</dbReference>
<organism evidence="3 4">
    <name type="scientific">Legionella massiliensis</name>
    <dbReference type="NCBI Taxonomy" id="1034943"/>
    <lineage>
        <taxon>Bacteria</taxon>
        <taxon>Pseudomonadati</taxon>
        <taxon>Pseudomonadota</taxon>
        <taxon>Gammaproteobacteria</taxon>
        <taxon>Legionellales</taxon>
        <taxon>Legionellaceae</taxon>
        <taxon>Legionella</taxon>
    </lineage>
</organism>
<comment type="similarity">
    <text evidence="1">Belongs to the transglycosylase Slt family.</text>
</comment>
<evidence type="ECO:0000313" key="3">
    <source>
        <dbReference type="EMBL" id="CDZ78200.1"/>
    </source>
</evidence>
<dbReference type="InterPro" id="IPR008258">
    <property type="entry name" value="Transglycosylase_SLT_dom_1"/>
</dbReference>
<dbReference type="GO" id="GO:0008932">
    <property type="term" value="F:lytic endotransglycosylase activity"/>
    <property type="evidence" value="ECO:0007669"/>
    <property type="project" value="TreeGrafter"/>
</dbReference>
<evidence type="ECO:0000259" key="2">
    <source>
        <dbReference type="PROSITE" id="PS51782"/>
    </source>
</evidence>
<dbReference type="Gene3D" id="1.10.530.10">
    <property type="match status" value="1"/>
</dbReference>
<feature type="domain" description="LysM" evidence="2">
    <location>
        <begin position="419"/>
        <end position="463"/>
    </location>
</feature>
<dbReference type="Pfam" id="PF01464">
    <property type="entry name" value="SLT"/>
    <property type="match status" value="1"/>
</dbReference>
<keyword evidence="4" id="KW-1185">Reference proteome</keyword>
<dbReference type="SMART" id="SM00257">
    <property type="entry name" value="LysM"/>
    <property type="match status" value="3"/>
</dbReference>
<dbReference type="SUPFAM" id="SSF54106">
    <property type="entry name" value="LysM domain"/>
    <property type="match status" value="3"/>
</dbReference>
<dbReference type="InterPro" id="IPR036779">
    <property type="entry name" value="LysM_dom_sf"/>
</dbReference>
<dbReference type="PROSITE" id="PS51782">
    <property type="entry name" value="LYSM"/>
    <property type="match status" value="3"/>
</dbReference>
<accession>A0A078KUR8</accession>
<dbReference type="GO" id="GO:0000270">
    <property type="term" value="P:peptidoglycan metabolic process"/>
    <property type="evidence" value="ECO:0007669"/>
    <property type="project" value="InterPro"/>
</dbReference>
<dbReference type="PROSITE" id="PS00922">
    <property type="entry name" value="TRANSGLYCOSYLASE"/>
    <property type="match status" value="1"/>
</dbReference>
<dbReference type="Pfam" id="PF01476">
    <property type="entry name" value="LysM"/>
    <property type="match status" value="3"/>
</dbReference>
<dbReference type="CDD" id="cd16894">
    <property type="entry name" value="MltD-like"/>
    <property type="match status" value="1"/>
</dbReference>
<dbReference type="STRING" id="1034943.BN59_02508"/>
<dbReference type="eggNOG" id="COG0741">
    <property type="taxonomic scope" value="Bacteria"/>
</dbReference>
<gene>
    <name evidence="3" type="primary">mltD</name>
    <name evidence="3" type="ORF">BN59_02508</name>
</gene>
<evidence type="ECO:0000256" key="1">
    <source>
        <dbReference type="ARBA" id="ARBA00007734"/>
    </source>
</evidence>
<dbReference type="SUPFAM" id="SSF53955">
    <property type="entry name" value="Lysozyme-like"/>
    <property type="match status" value="1"/>
</dbReference>
<proteinExistence type="inferred from homology"/>
<dbReference type="InterPro" id="IPR023346">
    <property type="entry name" value="Lysozyme-like_dom_sf"/>
</dbReference>
<dbReference type="AlphaFoldDB" id="A0A078KUR8"/>
<dbReference type="CDD" id="cd00118">
    <property type="entry name" value="LysM"/>
    <property type="match status" value="3"/>
</dbReference>